<proteinExistence type="predicted"/>
<dbReference type="RefSeq" id="XP_033767982.1">
    <property type="nucleotide sequence ID" value="XM_033912091.1"/>
</dbReference>
<reference evidence="1" key="4">
    <citation type="submission" date="2025-08" db="UniProtKB">
        <authorList>
            <consortium name="RefSeq"/>
        </authorList>
    </citation>
    <scope>IDENTIFICATION</scope>
    <source>
        <strain evidence="1">CBS432</strain>
    </source>
</reference>
<protein>
    <submittedName>
        <fullName evidence="1">Ady4p</fullName>
    </submittedName>
</protein>
<reference evidence="1" key="3">
    <citation type="submission" date="2025-07" db="EMBL/GenBank/DDBJ databases">
        <authorList>
            <consortium name="NCBI Genome Project"/>
        </authorList>
    </citation>
    <scope>NUCLEOTIDE SEQUENCE</scope>
    <source>
        <strain evidence="1">CBS432</strain>
    </source>
</reference>
<reference evidence="1" key="2">
    <citation type="submission" date="2020-01" db="EMBL/GenBank/DDBJ databases">
        <title>Population-level Yeast Reference Genomes.</title>
        <authorList>
            <person name="Yue J.-X."/>
        </authorList>
    </citation>
    <scope>NUCLEOTIDE SEQUENCE</scope>
    <source>
        <strain evidence="1">CBS432</strain>
    </source>
</reference>
<dbReference type="OrthoDB" id="4065753at2759"/>
<reference evidence="1" key="1">
    <citation type="journal article" date="2017" name="Nat. Genet.">
        <title>Contrasting evolutionary genome dynamics between domesticated and wild yeasts.</title>
        <authorList>
            <person name="Yue J.X."/>
            <person name="Li J."/>
            <person name="Aigrain L."/>
            <person name="Hallin J."/>
            <person name="Persson K."/>
            <person name="Oliver K."/>
            <person name="Bergstrom A."/>
            <person name="Coupland P."/>
            <person name="Warringer J."/>
            <person name="Lagomarsino M.C."/>
            <person name="Fischer G."/>
            <person name="Durbin R."/>
            <person name="Liti G."/>
        </authorList>
    </citation>
    <scope>NUCLEOTIDE SEQUENCE</scope>
    <source>
        <strain evidence="1">CBS432</strain>
    </source>
</reference>
<organism evidence="1">
    <name type="scientific">Saccharomyces paradoxus</name>
    <name type="common">Yeast</name>
    <name type="synonym">Saccharomyces douglasii</name>
    <dbReference type="NCBI Taxonomy" id="27291"/>
    <lineage>
        <taxon>Eukaryota</taxon>
        <taxon>Fungi</taxon>
        <taxon>Dikarya</taxon>
        <taxon>Ascomycota</taxon>
        <taxon>Saccharomycotina</taxon>
        <taxon>Saccharomycetes</taxon>
        <taxon>Saccharomycetales</taxon>
        <taxon>Saccharomycetaceae</taxon>
        <taxon>Saccharomyces</taxon>
    </lineage>
</organism>
<name>A0A8B8UW37_SACPA</name>
<dbReference type="VEuPathDB" id="FungiDB:SPAR_L02580"/>
<dbReference type="GeneID" id="54632351"/>
<gene>
    <name evidence="1" type="primary">ADY4</name>
    <name evidence="1" type="ORF">SPAR_L02580</name>
</gene>
<dbReference type="AlphaFoldDB" id="A0A8B8UW37"/>
<evidence type="ECO:0000313" key="1">
    <source>
        <dbReference type="RefSeq" id="XP_033767982.1"/>
    </source>
</evidence>
<accession>A0A8B8UW37</accession>
<dbReference type="KEGG" id="spao:SPAR_L02580"/>
<sequence>MNIDFDYQAFRKSLRKEFKKAVKAILNLQEYDGDLIRDFLALYIPYHVVFYNLAVMKKGSSLRIQTNRLLKEALSKISNFNLAMGPKHIIKIMKKGKVDPETVNKLKLVLYIKLFQGVFGHVDKNYNLAFQSFRWCLQYIAYSKRTRLFASIADVQIRNFYELCGLFVPLLCCHCFLVDLKENETLVGDNLKNFIKRQNPNYSHGLDLNEEKKSLQWHWSLDEIDVIDALYYAAFDAMDKFTLKFSKVNENFVLSQFFEYCAEIEEMLAILRSEIWECECDVFGPRIGLLVDIDHMNETIQKNILSITFKLKNDPQIISCLNKVLEGLLLSSGVKFKVIQFFYVLKLYYMQNDEYSFETSSEMDKLTIECLSIIENLIDACDNPDEVTDFQLPKVLLTAMQGKLLVAEKISEDNDGSESPDNYHPRTYQFKHPRIIIDKMKSKLKQKLRLDSSKDPETDDYWIEYWKYCYQDNIGNLPNILSRVYETFIDPSD</sequence>